<dbReference type="PANTHER" id="PTHR13191">
    <property type="entry name" value="RIBOSOMAL RNA PROCESSING PROTEIN 7-RELATED"/>
    <property type="match status" value="1"/>
</dbReference>
<dbReference type="Proteomes" id="UP000035642">
    <property type="component" value="Unassembled WGS sequence"/>
</dbReference>
<evidence type="ECO:0000259" key="3">
    <source>
        <dbReference type="Pfam" id="PF12923"/>
    </source>
</evidence>
<proteinExistence type="inferred from homology"/>
<protein>
    <submittedName>
        <fullName evidence="5">RRP7 domain-containing protein</fullName>
    </submittedName>
</protein>
<keyword evidence="2" id="KW-0812">Transmembrane</keyword>
<evidence type="ECO:0000313" key="5">
    <source>
        <dbReference type="WBParaSite" id="ACAC_0000724801-mRNA-1"/>
    </source>
</evidence>
<evidence type="ECO:0000313" key="4">
    <source>
        <dbReference type="Proteomes" id="UP000035642"/>
    </source>
</evidence>
<keyword evidence="2" id="KW-0472">Membrane</keyword>
<feature type="transmembrane region" description="Helical" evidence="2">
    <location>
        <begin position="201"/>
        <end position="221"/>
    </location>
</feature>
<evidence type="ECO:0000256" key="1">
    <source>
        <dbReference type="ARBA" id="ARBA00006110"/>
    </source>
</evidence>
<evidence type="ECO:0000256" key="2">
    <source>
        <dbReference type="SAM" id="Phobius"/>
    </source>
</evidence>
<dbReference type="GO" id="GO:0032545">
    <property type="term" value="C:CURI complex"/>
    <property type="evidence" value="ECO:0007669"/>
    <property type="project" value="TreeGrafter"/>
</dbReference>
<dbReference type="InterPro" id="IPR040446">
    <property type="entry name" value="RRP7"/>
</dbReference>
<feature type="domain" description="Ribosomal RNA-processing protein 7 C-terminal" evidence="3">
    <location>
        <begin position="217"/>
        <end position="256"/>
    </location>
</feature>
<organism evidence="4 5">
    <name type="scientific">Angiostrongylus cantonensis</name>
    <name type="common">Rat lungworm</name>
    <dbReference type="NCBI Taxonomy" id="6313"/>
    <lineage>
        <taxon>Eukaryota</taxon>
        <taxon>Metazoa</taxon>
        <taxon>Ecdysozoa</taxon>
        <taxon>Nematoda</taxon>
        <taxon>Chromadorea</taxon>
        <taxon>Rhabditida</taxon>
        <taxon>Rhabditina</taxon>
        <taxon>Rhabditomorpha</taxon>
        <taxon>Strongyloidea</taxon>
        <taxon>Metastrongylidae</taxon>
        <taxon>Angiostrongylus</taxon>
    </lineage>
</organism>
<dbReference type="Pfam" id="PF12923">
    <property type="entry name" value="RRP7"/>
    <property type="match status" value="1"/>
</dbReference>
<keyword evidence="2" id="KW-1133">Transmembrane helix</keyword>
<dbReference type="AlphaFoldDB" id="A0A0K0DAF5"/>
<accession>A0A0K0DAF5</accession>
<comment type="similarity">
    <text evidence="1">Belongs to the RRP7 family.</text>
</comment>
<dbReference type="GO" id="GO:0034456">
    <property type="term" value="C:UTP-C complex"/>
    <property type="evidence" value="ECO:0007669"/>
    <property type="project" value="TreeGrafter"/>
</dbReference>
<dbReference type="InterPro" id="IPR024326">
    <property type="entry name" value="RRP7_C"/>
</dbReference>
<name>A0A0K0DAF5_ANGCA</name>
<sequence>MTDEEPVVKSVLKTNRKRLKKKRKVSVKKENCEEDEVIVDPDELKYLRYSIDERYSAPRQLFLKRDRSNEFSLIVANVPAYLPKVRLYLIFNGEGWLNVIFEGQLTLSVLFKEPRGVSSALAKCQAVGPYRVCDFCKVEMPSVLQSNRDFKFFFQAVYDNFFFKAKRLAKRKFTEPDEDGWITVTKAAKKVCFYLKTFAELSFIFFFIIVPFQVDLAFYSFDKKNAREKKLNELREKFMQDKKRVALLKNARKFKPG</sequence>
<dbReference type="PANTHER" id="PTHR13191:SF0">
    <property type="entry name" value="RIBOSOMAL RNA-PROCESSING PROTEIN 7 HOMOLOG A-RELATED"/>
    <property type="match status" value="1"/>
</dbReference>
<reference evidence="5" key="2">
    <citation type="submission" date="2017-02" db="UniProtKB">
        <authorList>
            <consortium name="WormBaseParasite"/>
        </authorList>
    </citation>
    <scope>IDENTIFICATION</scope>
</reference>
<reference evidence="4" key="1">
    <citation type="submission" date="2012-09" db="EMBL/GenBank/DDBJ databases">
        <authorList>
            <person name="Martin A.A."/>
        </authorList>
    </citation>
    <scope>NUCLEOTIDE SEQUENCE</scope>
</reference>
<dbReference type="WBParaSite" id="ACAC_0000724801-mRNA-1">
    <property type="protein sequence ID" value="ACAC_0000724801-mRNA-1"/>
    <property type="gene ID" value="ACAC_0000724801"/>
</dbReference>
<keyword evidence="4" id="KW-1185">Reference proteome</keyword>
<dbReference type="GO" id="GO:0000028">
    <property type="term" value="P:ribosomal small subunit assembly"/>
    <property type="evidence" value="ECO:0007669"/>
    <property type="project" value="TreeGrafter"/>
</dbReference>
<dbReference type="GO" id="GO:0006364">
    <property type="term" value="P:rRNA processing"/>
    <property type="evidence" value="ECO:0007669"/>
    <property type="project" value="TreeGrafter"/>
</dbReference>
<dbReference type="STRING" id="6313.A0A0K0DAF5"/>
<dbReference type="Gene3D" id="6.10.250.1770">
    <property type="match status" value="1"/>
</dbReference>